<dbReference type="GO" id="GO:0005509">
    <property type="term" value="F:calcium ion binding"/>
    <property type="evidence" value="ECO:0007669"/>
    <property type="project" value="InterPro"/>
</dbReference>
<dbReference type="PROSITE" id="PS50222">
    <property type="entry name" value="EF_HAND_2"/>
    <property type="match status" value="2"/>
</dbReference>
<organism evidence="3">
    <name type="scientific">Arion vulgaris</name>
    <dbReference type="NCBI Taxonomy" id="1028688"/>
    <lineage>
        <taxon>Eukaryota</taxon>
        <taxon>Metazoa</taxon>
        <taxon>Spiralia</taxon>
        <taxon>Lophotrochozoa</taxon>
        <taxon>Mollusca</taxon>
        <taxon>Gastropoda</taxon>
        <taxon>Heterobranchia</taxon>
        <taxon>Euthyneura</taxon>
        <taxon>Panpulmonata</taxon>
        <taxon>Eupulmonata</taxon>
        <taxon>Stylommatophora</taxon>
        <taxon>Helicina</taxon>
        <taxon>Arionoidea</taxon>
        <taxon>Arionidae</taxon>
        <taxon>Arion</taxon>
    </lineage>
</organism>
<protein>
    <recommendedName>
        <fullName evidence="2">EF-hand domain-containing protein</fullName>
    </recommendedName>
</protein>
<dbReference type="SMART" id="SM00054">
    <property type="entry name" value="EFh"/>
    <property type="match status" value="3"/>
</dbReference>
<sequence length="149" mass="17739">MHQIQYRQVFHDADEGMKGFLNYEDVKIAIMIMFGHKISKCEAVELMNLYGSQQESGVMGMSQVQFEKAVMEGRFKIDHDEKIRNTFMMFDRCCRGFLIMDDVKSVFREVCPHFLEHRVEMAFRELDCDSDGRISYKDFDLMMKFDHLY</sequence>
<dbReference type="EMBL" id="HACG01035106">
    <property type="protein sequence ID" value="CEK81971.1"/>
    <property type="molecule type" value="Transcribed_RNA"/>
</dbReference>
<feature type="domain" description="EF-hand" evidence="2">
    <location>
        <begin position="78"/>
        <end position="113"/>
    </location>
</feature>
<accession>A0A0B7APR9</accession>
<reference evidence="3" key="1">
    <citation type="submission" date="2014-12" db="EMBL/GenBank/DDBJ databases">
        <title>Insight into the proteome of Arion vulgaris.</title>
        <authorList>
            <person name="Aradska J."/>
            <person name="Bulat T."/>
            <person name="Smidak R."/>
            <person name="Sarate P."/>
            <person name="Gangsoo J."/>
            <person name="Sialana F."/>
            <person name="Bilban M."/>
            <person name="Lubec G."/>
        </authorList>
    </citation>
    <scope>NUCLEOTIDE SEQUENCE</scope>
    <source>
        <tissue evidence="3">Skin</tissue>
    </source>
</reference>
<dbReference type="InterPro" id="IPR018247">
    <property type="entry name" value="EF_Hand_1_Ca_BS"/>
</dbReference>
<dbReference type="Pfam" id="PF13499">
    <property type="entry name" value="EF-hand_7"/>
    <property type="match status" value="1"/>
</dbReference>
<gene>
    <name evidence="3" type="primary">ORF128951</name>
</gene>
<feature type="domain" description="EF-hand" evidence="2">
    <location>
        <begin position="114"/>
        <end position="149"/>
    </location>
</feature>
<dbReference type="PROSITE" id="PS00018">
    <property type="entry name" value="EF_HAND_1"/>
    <property type="match status" value="1"/>
</dbReference>
<dbReference type="AlphaFoldDB" id="A0A0B7APR9"/>
<dbReference type="InterPro" id="IPR002048">
    <property type="entry name" value="EF_hand_dom"/>
</dbReference>
<keyword evidence="1" id="KW-0106">Calcium</keyword>
<evidence type="ECO:0000259" key="2">
    <source>
        <dbReference type="PROSITE" id="PS50222"/>
    </source>
</evidence>
<dbReference type="SUPFAM" id="SSF47473">
    <property type="entry name" value="EF-hand"/>
    <property type="match status" value="1"/>
</dbReference>
<proteinExistence type="predicted"/>
<dbReference type="InterPro" id="IPR011992">
    <property type="entry name" value="EF-hand-dom_pair"/>
</dbReference>
<evidence type="ECO:0000313" key="3">
    <source>
        <dbReference type="EMBL" id="CEK81971.1"/>
    </source>
</evidence>
<dbReference type="Gene3D" id="1.10.238.10">
    <property type="entry name" value="EF-hand"/>
    <property type="match status" value="1"/>
</dbReference>
<name>A0A0B7APR9_9EUPU</name>
<evidence type="ECO:0000256" key="1">
    <source>
        <dbReference type="ARBA" id="ARBA00022837"/>
    </source>
</evidence>